<dbReference type="RefSeq" id="WP_133288341.1">
    <property type="nucleotide sequence ID" value="NZ_SMSJ01000008.1"/>
</dbReference>
<accession>A0A4R5QHQ0</accession>
<dbReference type="Gene3D" id="1.25.40.10">
    <property type="entry name" value="Tetratricopeptide repeat domain"/>
    <property type="match status" value="1"/>
</dbReference>
<proteinExistence type="predicted"/>
<dbReference type="SUPFAM" id="SSF48452">
    <property type="entry name" value="TPR-like"/>
    <property type="match status" value="1"/>
</dbReference>
<protein>
    <submittedName>
        <fullName evidence="1">DUF924 domain-containing protein</fullName>
    </submittedName>
</protein>
<evidence type="ECO:0000313" key="2">
    <source>
        <dbReference type="Proteomes" id="UP000295096"/>
    </source>
</evidence>
<gene>
    <name evidence="1" type="ORF">E2C06_09395</name>
</gene>
<dbReference type="Pfam" id="PF06041">
    <property type="entry name" value="DUF924"/>
    <property type="match status" value="1"/>
</dbReference>
<dbReference type="InterPro" id="IPR011990">
    <property type="entry name" value="TPR-like_helical_dom_sf"/>
</dbReference>
<dbReference type="OrthoDB" id="7593450at2"/>
<comment type="caution">
    <text evidence="1">The sequence shown here is derived from an EMBL/GenBank/DDBJ whole genome shotgun (WGS) entry which is preliminary data.</text>
</comment>
<organism evidence="1 2">
    <name type="scientific">Dankookia rubra</name>
    <dbReference type="NCBI Taxonomy" id="1442381"/>
    <lineage>
        <taxon>Bacteria</taxon>
        <taxon>Pseudomonadati</taxon>
        <taxon>Pseudomonadota</taxon>
        <taxon>Alphaproteobacteria</taxon>
        <taxon>Acetobacterales</taxon>
        <taxon>Roseomonadaceae</taxon>
        <taxon>Dankookia</taxon>
    </lineage>
</organism>
<sequence length="192" mass="21013">MTGPSDILGFWFGPDLAPWQVERWFRPDPGFDAACRDRFGDLLAPARDGALDAWAATPEGALALLLVLDQFPRNLHRGTAAAFASDPHARAVARRAVLRERHDLTLPCTARCFLYLPFEHSEEAADQDLSVALFEGLRDDPAHAAPGGSIAYAWAHRAVIRRFGRFPHRNVALGRATTPAEADYLAQPGAGF</sequence>
<name>A0A4R5QHQ0_9PROT</name>
<dbReference type="AlphaFoldDB" id="A0A4R5QHQ0"/>
<dbReference type="Gene3D" id="1.20.58.320">
    <property type="entry name" value="TPR-like"/>
    <property type="match status" value="1"/>
</dbReference>
<keyword evidence="2" id="KW-1185">Reference proteome</keyword>
<dbReference type="InterPro" id="IPR010323">
    <property type="entry name" value="DUF924"/>
</dbReference>
<dbReference type="Proteomes" id="UP000295096">
    <property type="component" value="Unassembled WGS sequence"/>
</dbReference>
<reference evidence="1 2" key="1">
    <citation type="journal article" date="2016" name="J. Microbiol.">
        <title>Dankookia rubra gen. nov., sp. nov., an alphaproteobacterium isolated from sediment of a shallow stream.</title>
        <authorList>
            <person name="Kim W.H."/>
            <person name="Kim D.H."/>
            <person name="Kang K."/>
            <person name="Ahn T.Y."/>
        </authorList>
    </citation>
    <scope>NUCLEOTIDE SEQUENCE [LARGE SCALE GENOMIC DNA]</scope>
    <source>
        <strain evidence="1 2">JCM30602</strain>
    </source>
</reference>
<evidence type="ECO:0000313" key="1">
    <source>
        <dbReference type="EMBL" id="TDH62892.1"/>
    </source>
</evidence>
<dbReference type="EMBL" id="SMSJ01000008">
    <property type="protein sequence ID" value="TDH62892.1"/>
    <property type="molecule type" value="Genomic_DNA"/>
</dbReference>